<reference evidence="1 2" key="1">
    <citation type="journal article" date="2019" name="Sci. Rep.">
        <title>Orb-weaving spider Araneus ventricosus genome elucidates the spidroin gene catalogue.</title>
        <authorList>
            <person name="Kono N."/>
            <person name="Nakamura H."/>
            <person name="Ohtoshi R."/>
            <person name="Moran D.A.P."/>
            <person name="Shinohara A."/>
            <person name="Yoshida Y."/>
            <person name="Fujiwara M."/>
            <person name="Mori M."/>
            <person name="Tomita M."/>
            <person name="Arakawa K."/>
        </authorList>
    </citation>
    <scope>NUCLEOTIDE SEQUENCE [LARGE SCALE GENOMIC DNA]</scope>
</reference>
<dbReference type="AlphaFoldDB" id="A0A4Y2AQZ1"/>
<accession>A0A4Y2AQZ1</accession>
<organism evidence="1 2">
    <name type="scientific">Araneus ventricosus</name>
    <name type="common">Orbweaver spider</name>
    <name type="synonym">Epeira ventricosa</name>
    <dbReference type="NCBI Taxonomy" id="182803"/>
    <lineage>
        <taxon>Eukaryota</taxon>
        <taxon>Metazoa</taxon>
        <taxon>Ecdysozoa</taxon>
        <taxon>Arthropoda</taxon>
        <taxon>Chelicerata</taxon>
        <taxon>Arachnida</taxon>
        <taxon>Araneae</taxon>
        <taxon>Araneomorphae</taxon>
        <taxon>Entelegynae</taxon>
        <taxon>Araneoidea</taxon>
        <taxon>Araneidae</taxon>
        <taxon>Araneus</taxon>
    </lineage>
</organism>
<gene>
    <name evidence="1" type="ORF">AVEN_93454_1</name>
</gene>
<name>A0A4Y2AQZ1_ARAVE</name>
<evidence type="ECO:0000313" key="2">
    <source>
        <dbReference type="Proteomes" id="UP000499080"/>
    </source>
</evidence>
<evidence type="ECO:0000313" key="1">
    <source>
        <dbReference type="EMBL" id="GBL81669.1"/>
    </source>
</evidence>
<dbReference type="Proteomes" id="UP000499080">
    <property type="component" value="Unassembled WGS sequence"/>
</dbReference>
<dbReference type="EMBL" id="BGPR01000026">
    <property type="protein sequence ID" value="GBL81669.1"/>
    <property type="molecule type" value="Genomic_DNA"/>
</dbReference>
<proteinExistence type="predicted"/>
<comment type="caution">
    <text evidence="1">The sequence shown here is derived from an EMBL/GenBank/DDBJ whole genome shotgun (WGS) entry which is preliminary data.</text>
</comment>
<keyword evidence="2" id="KW-1185">Reference proteome</keyword>
<protein>
    <submittedName>
        <fullName evidence="1">Uncharacterized protein</fullName>
    </submittedName>
</protein>
<sequence>MGVVARNEGCFAFGLSSSVNCRGIRSGSFVPNAMSGRGFLFKKPTNELEEVITTGTWIGSQQFYLTIMIVREKWLRLSIHDPSTPKAIVNVKYRSKLPQCGAKGWISKPFQHPSFHLKCWAINVAGV</sequence>